<dbReference type="FunFam" id="2.160.20.10:FF:000049">
    <property type="entry name" value="Putative exo-beta-1,3-glucanase"/>
    <property type="match status" value="1"/>
</dbReference>
<dbReference type="PANTHER" id="PTHR33928">
    <property type="entry name" value="POLYGALACTURONASE QRT3"/>
    <property type="match status" value="1"/>
</dbReference>
<proteinExistence type="predicted"/>
<dbReference type="InParanoid" id="A0A2J6TAN4"/>
<keyword evidence="3" id="KW-0378">Hydrolase</keyword>
<dbReference type="EMBL" id="KZ613791">
    <property type="protein sequence ID" value="PMD60085.1"/>
    <property type="molecule type" value="Genomic_DNA"/>
</dbReference>
<dbReference type="GO" id="GO:0004650">
    <property type="term" value="F:polygalacturonase activity"/>
    <property type="evidence" value="ECO:0007669"/>
    <property type="project" value="InterPro"/>
</dbReference>
<accession>A0A2J6TAN4</accession>
<name>A0A2J6TAN4_9HELO</name>
<dbReference type="SUPFAM" id="SSF51126">
    <property type="entry name" value="Pectin lyase-like"/>
    <property type="match status" value="2"/>
</dbReference>
<protein>
    <submittedName>
        <fullName evidence="3">Glycoside hydrolase family 55 protein</fullName>
    </submittedName>
</protein>
<evidence type="ECO:0000313" key="4">
    <source>
        <dbReference type="Proteomes" id="UP000235371"/>
    </source>
</evidence>
<keyword evidence="1" id="KW-0732">Signal</keyword>
<dbReference type="Proteomes" id="UP000235371">
    <property type="component" value="Unassembled WGS sequence"/>
</dbReference>
<dbReference type="Pfam" id="PF12708">
    <property type="entry name" value="Pect-lyase_RHGA_epim"/>
    <property type="match status" value="2"/>
</dbReference>
<dbReference type="InterPro" id="IPR024535">
    <property type="entry name" value="RHGA/B-epi-like_pectate_lyase"/>
</dbReference>
<dbReference type="OrthoDB" id="1046782at2759"/>
<feature type="domain" description="Rhamnogalacturonase A/B/Epimerase-like pectate lyase" evidence="2">
    <location>
        <begin position="482"/>
        <end position="535"/>
    </location>
</feature>
<dbReference type="RefSeq" id="XP_024736989.1">
    <property type="nucleotide sequence ID" value="XM_024885824.1"/>
</dbReference>
<dbReference type="GeneID" id="36593901"/>
<gene>
    <name evidence="3" type="ORF">K444DRAFT_652704</name>
</gene>
<dbReference type="AlphaFoldDB" id="A0A2J6TAN4"/>
<dbReference type="InterPro" id="IPR012334">
    <property type="entry name" value="Pectin_lyas_fold"/>
</dbReference>
<feature type="chain" id="PRO_5014463594" evidence="1">
    <location>
        <begin position="18"/>
        <end position="846"/>
    </location>
</feature>
<evidence type="ECO:0000256" key="1">
    <source>
        <dbReference type="SAM" id="SignalP"/>
    </source>
</evidence>
<dbReference type="InterPro" id="IPR011050">
    <property type="entry name" value="Pectin_lyase_fold/virulence"/>
</dbReference>
<dbReference type="Gene3D" id="2.160.20.10">
    <property type="entry name" value="Single-stranded right-handed beta-helix, Pectin lyase-like"/>
    <property type="match status" value="2"/>
</dbReference>
<organism evidence="3 4">
    <name type="scientific">Hyaloscypha bicolor E</name>
    <dbReference type="NCBI Taxonomy" id="1095630"/>
    <lineage>
        <taxon>Eukaryota</taxon>
        <taxon>Fungi</taxon>
        <taxon>Dikarya</taxon>
        <taxon>Ascomycota</taxon>
        <taxon>Pezizomycotina</taxon>
        <taxon>Leotiomycetes</taxon>
        <taxon>Helotiales</taxon>
        <taxon>Hyaloscyphaceae</taxon>
        <taxon>Hyaloscypha</taxon>
        <taxon>Hyaloscypha bicolor</taxon>
    </lineage>
</organism>
<evidence type="ECO:0000313" key="3">
    <source>
        <dbReference type="EMBL" id="PMD60085.1"/>
    </source>
</evidence>
<dbReference type="PANTHER" id="PTHR33928:SF2">
    <property type="entry name" value="PECTATE LYASE SUPERFAMILY PROTEIN DOMAIN-CONTAINING PROTEIN-RELATED"/>
    <property type="match status" value="1"/>
</dbReference>
<feature type="domain" description="Rhamnogalacturonase A/B/Epimerase-like pectate lyase" evidence="2">
    <location>
        <begin position="130"/>
        <end position="350"/>
    </location>
</feature>
<feature type="signal peptide" evidence="1">
    <location>
        <begin position="1"/>
        <end position="17"/>
    </location>
</feature>
<keyword evidence="4" id="KW-1185">Reference proteome</keyword>
<reference evidence="3 4" key="1">
    <citation type="submission" date="2016-04" db="EMBL/GenBank/DDBJ databases">
        <title>A degradative enzymes factory behind the ericoid mycorrhizal symbiosis.</title>
        <authorList>
            <consortium name="DOE Joint Genome Institute"/>
            <person name="Martino E."/>
            <person name="Morin E."/>
            <person name="Grelet G."/>
            <person name="Kuo A."/>
            <person name="Kohler A."/>
            <person name="Daghino S."/>
            <person name="Barry K."/>
            <person name="Choi C."/>
            <person name="Cichocki N."/>
            <person name="Clum A."/>
            <person name="Copeland A."/>
            <person name="Hainaut M."/>
            <person name="Haridas S."/>
            <person name="Labutti K."/>
            <person name="Lindquist E."/>
            <person name="Lipzen A."/>
            <person name="Khouja H.-R."/>
            <person name="Murat C."/>
            <person name="Ohm R."/>
            <person name="Olson A."/>
            <person name="Spatafora J."/>
            <person name="Veneault-Fourrey C."/>
            <person name="Henrissat B."/>
            <person name="Grigoriev I."/>
            <person name="Martin F."/>
            <person name="Perotto S."/>
        </authorList>
    </citation>
    <scope>NUCLEOTIDE SEQUENCE [LARGE SCALE GENOMIC DNA]</scope>
    <source>
        <strain evidence="3 4">E</strain>
    </source>
</reference>
<sequence length="846" mass="89451">MHLFPLLFLALAEIVSARSLPAVEQRRSILNTTALANNSYYPPIPVNTNFADFVPNMKGIPLISINESVQPWNGAIKHVKTAPTPRTDALLAARSCGGPVVTNPGTFWYEQITHNGISPFINDGASWPVFRNVKTNYGAAGDGSTDDTDAIQNAINAGINGITRDQNQLGTTGQPAVIYLPRGVYILSKPLQLYVGTVLMGDPLSPPTLKAASGFNGNVLIYGKDPHQDATTNFYIGVKNLVFDSNNINKDTQFTIIDWSVSQATQLTNCVFNMPSFSSGHTGISMPEGGSGTYLGDLQINGGVVGIDMSNQQYMVKGVAFKFSTTGIKLSHCFDCIIQDCTFQDHSVAIDMTSNSVGSLVVLDSSAQDVGTFVATVNTGNGASSLILENVQNNGGGSAQTVMASGNAILAGNVADTWVMGNTYTPGGSPLGSYVGGATFTTPRSSNLLQNGNYFTMAPPTYQEYALDQFINIKSVSGLPVFGDGVTDDTANINSILSTYANCKIIFFPQGTYLVTNTIFVPAGSRIVGEAWSAISAVGSNFWNPTSPVPMVQVGNAGDVGVAQISDMLFTVADVLQGCQLLEINIAASNPGDVGLWNSHFRVGGAAGSKVQTNCAGSPADCKAAFGLLHLTATSSAYIEDMWGWTADHDLDGGNGQNIAVGRGALIESSSASNGGRGTWLVGTAFEHNTLYQYNFHNAKDIYAGMQQSETPYWQGPGFAEDVLDPAPWAPALVTPYGDPDYSNCGGGDSQCRMAWFEYITSSTNLFLYATGFWTFFNGNDLSNCNNNAACQTNAIDIQGSSAIYMYGVNTKSNLNMVTGDNGLLVTMNNNPGGWGGVVAAMLAEG</sequence>
<dbReference type="STRING" id="1095630.A0A2J6TAN4"/>
<dbReference type="InterPro" id="IPR039279">
    <property type="entry name" value="QRT3-like"/>
</dbReference>
<evidence type="ECO:0000259" key="2">
    <source>
        <dbReference type="Pfam" id="PF12708"/>
    </source>
</evidence>
<dbReference type="CDD" id="cd23668">
    <property type="entry name" value="GH55_beta13glucanase-like"/>
    <property type="match status" value="1"/>
</dbReference>